<gene>
    <name evidence="2" type="ORF">NDU88_006183</name>
</gene>
<comment type="caution">
    <text evidence="2">The sequence shown here is derived from an EMBL/GenBank/DDBJ whole genome shotgun (WGS) entry which is preliminary data.</text>
</comment>
<evidence type="ECO:0000313" key="3">
    <source>
        <dbReference type="Proteomes" id="UP001066276"/>
    </source>
</evidence>
<accession>A0AAV7UK96</accession>
<feature type="compositionally biased region" description="Basic and acidic residues" evidence="1">
    <location>
        <begin position="246"/>
        <end position="257"/>
    </location>
</feature>
<feature type="compositionally biased region" description="Basic and acidic residues" evidence="1">
    <location>
        <begin position="208"/>
        <end position="221"/>
    </location>
</feature>
<feature type="region of interest" description="Disordered" evidence="1">
    <location>
        <begin position="98"/>
        <end position="398"/>
    </location>
</feature>
<feature type="compositionally biased region" description="Acidic residues" evidence="1">
    <location>
        <begin position="335"/>
        <end position="346"/>
    </location>
</feature>
<dbReference type="EMBL" id="JANPWB010000005">
    <property type="protein sequence ID" value="KAJ1189438.1"/>
    <property type="molecule type" value="Genomic_DNA"/>
</dbReference>
<feature type="compositionally biased region" description="Polar residues" evidence="1">
    <location>
        <begin position="356"/>
        <end position="372"/>
    </location>
</feature>
<sequence>MNPDFRVPVKEKLDDGLREEAEEEETEDATNTNRRAEEPKDASEQNGEGAAGNSDVPSTKTGTVKKNNREETRIHRHVPGGTWLNKVVEWLRRGKPLSYSRVNNSPTTLHAKDGAEPHSKSLDESTYGNIRNPDARIPGNVPVEGRTETTEEENTAGAGNPDIRVPEKVKRKKGLHARGAEGEEDAKERDAGKTRQTDNGETEEEEDIPYREESQPFDYRRNSTRGQDSPTKPELQRDVATAATLHTKDGAEPHSETLDETTYGNIGNPDVRIPRNVPVEGRTETTEEENTAGAGNPDIRVPEKVKRKKGLRARGAEGEEDAKERDAGKTRQTDNEETEEEEDFPLCEERQPFANRRNSTRGQDIFLLNTTAKKPLTDTRDRRRKNIEEINSPKDSSY</sequence>
<feature type="compositionally biased region" description="Basic and acidic residues" evidence="1">
    <location>
        <begin position="375"/>
        <end position="398"/>
    </location>
</feature>
<proteinExistence type="predicted"/>
<keyword evidence="3" id="KW-1185">Reference proteome</keyword>
<feature type="compositionally biased region" description="Basic and acidic residues" evidence="1">
    <location>
        <begin position="7"/>
        <end position="19"/>
    </location>
</feature>
<feature type="compositionally biased region" description="Basic and acidic residues" evidence="1">
    <location>
        <begin position="34"/>
        <end position="43"/>
    </location>
</feature>
<dbReference type="Proteomes" id="UP001066276">
    <property type="component" value="Chromosome 3_1"/>
</dbReference>
<protein>
    <submittedName>
        <fullName evidence="2">Uncharacterized protein</fullName>
    </submittedName>
</protein>
<feature type="compositionally biased region" description="Basic and acidic residues" evidence="1">
    <location>
        <begin position="314"/>
        <end position="334"/>
    </location>
</feature>
<feature type="region of interest" description="Disordered" evidence="1">
    <location>
        <begin position="1"/>
        <end position="79"/>
    </location>
</feature>
<reference evidence="2" key="1">
    <citation type="journal article" date="2022" name="bioRxiv">
        <title>Sequencing and chromosome-scale assembly of the giantPleurodeles waltlgenome.</title>
        <authorList>
            <person name="Brown T."/>
            <person name="Elewa A."/>
            <person name="Iarovenko S."/>
            <person name="Subramanian E."/>
            <person name="Araus A.J."/>
            <person name="Petzold A."/>
            <person name="Susuki M."/>
            <person name="Suzuki K.-i.T."/>
            <person name="Hayashi T."/>
            <person name="Toyoda A."/>
            <person name="Oliveira C."/>
            <person name="Osipova E."/>
            <person name="Leigh N.D."/>
            <person name="Simon A."/>
            <person name="Yun M.H."/>
        </authorList>
    </citation>
    <scope>NUCLEOTIDE SEQUENCE</scope>
    <source>
        <strain evidence="2">20211129_DDA</strain>
        <tissue evidence="2">Liver</tissue>
    </source>
</reference>
<feature type="compositionally biased region" description="Basic and acidic residues" evidence="1">
    <location>
        <begin position="178"/>
        <end position="198"/>
    </location>
</feature>
<evidence type="ECO:0000313" key="2">
    <source>
        <dbReference type="EMBL" id="KAJ1189438.1"/>
    </source>
</evidence>
<feature type="compositionally biased region" description="Basic and acidic residues" evidence="1">
    <location>
        <begin position="110"/>
        <end position="123"/>
    </location>
</feature>
<organism evidence="2 3">
    <name type="scientific">Pleurodeles waltl</name>
    <name type="common">Iberian ribbed newt</name>
    <dbReference type="NCBI Taxonomy" id="8319"/>
    <lineage>
        <taxon>Eukaryota</taxon>
        <taxon>Metazoa</taxon>
        <taxon>Chordata</taxon>
        <taxon>Craniata</taxon>
        <taxon>Vertebrata</taxon>
        <taxon>Euteleostomi</taxon>
        <taxon>Amphibia</taxon>
        <taxon>Batrachia</taxon>
        <taxon>Caudata</taxon>
        <taxon>Salamandroidea</taxon>
        <taxon>Salamandridae</taxon>
        <taxon>Pleurodelinae</taxon>
        <taxon>Pleurodeles</taxon>
    </lineage>
</organism>
<name>A0AAV7UK96_PLEWA</name>
<evidence type="ECO:0000256" key="1">
    <source>
        <dbReference type="SAM" id="MobiDB-lite"/>
    </source>
</evidence>
<feature type="compositionally biased region" description="Polar residues" evidence="1">
    <location>
        <begin position="55"/>
        <end position="65"/>
    </location>
</feature>
<dbReference type="AlphaFoldDB" id="A0AAV7UK96"/>